<gene>
    <name evidence="15" type="ORF">CLODIP_2_CD11469</name>
</gene>
<feature type="coiled-coil region" evidence="12">
    <location>
        <begin position="484"/>
        <end position="515"/>
    </location>
</feature>
<dbReference type="InterPro" id="IPR048368">
    <property type="entry name" value="COG6_N"/>
</dbReference>
<keyword evidence="9 11" id="KW-0472">Membrane</keyword>
<comment type="subcellular location">
    <subcellularLocation>
        <location evidence="2 11">Golgi apparatus membrane</location>
        <topology evidence="2 11">Peripheral membrane protein</topology>
    </subcellularLocation>
</comment>
<evidence type="ECO:0000313" key="15">
    <source>
        <dbReference type="EMBL" id="CAB3361009.1"/>
    </source>
</evidence>
<sequence length="633" mass="71746">MQKSRMDEKTEEVTVSTQLNKRLKKILDVRLENDVDTLEALKELSSFYKENTIQGRRNFVSQIEKQSLSINEDFLSELRKVKESLDGIRSDVISMNDMVQEMKSSLHNTKTKTHNLIEQTTRLKSESQKLSLQKEVAGEFLKTFQLNATEQAHLRGDQENTITKDFFPVLARVNTIHQNCKILLQAGHQTAAIEIMEQMALYQEIGLERLYRWTLNNCKNIELPDISLLLGDAMLWLLERPVLFQYVLDEYATARRAVLVRGFLDALTLGGPGGTPKPIEMHAHDPQRYVGDMLAWLHQAIPVEAENLQSLLKKCDHSLIGAQIQQAMTNITEGVCPPLQVRVEQILANDAEATVLYTITNLLRFYQKVIQEVVSGGSLDKNLEELHSASFAAFVRTLDGQVRRLSDRIEPPSSELTPVLGITRIMSLLRDVLAATSVAEQRKQDISQIISCIVDPLLLVVNESAVRLTSTDMAVYMLNCIYQLQATLSLYEYVEDRLERLQAQSEAQIDTLTSEQTSFLVANLSLSPIYTILQEQDRSHLSTTPGMDPASLKNFLSKLDSFLSMPDILLLPQIRLLQSSNYRKVVQKRSSEVIATIYKQLYEAVHNPANLYQNPTILMPRKPEQVLELLSPP</sequence>
<organism evidence="15 16">
    <name type="scientific">Cloeon dipterum</name>
    <dbReference type="NCBI Taxonomy" id="197152"/>
    <lineage>
        <taxon>Eukaryota</taxon>
        <taxon>Metazoa</taxon>
        <taxon>Ecdysozoa</taxon>
        <taxon>Arthropoda</taxon>
        <taxon>Hexapoda</taxon>
        <taxon>Insecta</taxon>
        <taxon>Pterygota</taxon>
        <taxon>Palaeoptera</taxon>
        <taxon>Ephemeroptera</taxon>
        <taxon>Pisciforma</taxon>
        <taxon>Baetidae</taxon>
        <taxon>Cloeon</taxon>
    </lineage>
</organism>
<proteinExistence type="inferred from homology"/>
<feature type="domain" description="Conserved Oligomeric Golgi complex subunit 6 C-terminal" evidence="14">
    <location>
        <begin position="189"/>
        <end position="630"/>
    </location>
</feature>
<evidence type="ECO:0000256" key="6">
    <source>
        <dbReference type="ARBA" id="ARBA00022448"/>
    </source>
</evidence>
<keyword evidence="8 11" id="KW-0333">Golgi apparatus</keyword>
<evidence type="ECO:0000256" key="8">
    <source>
        <dbReference type="ARBA" id="ARBA00023034"/>
    </source>
</evidence>
<evidence type="ECO:0000256" key="1">
    <source>
        <dbReference type="ARBA" id="ARBA00003627"/>
    </source>
</evidence>
<dbReference type="EMBL" id="CADEPI010000005">
    <property type="protein sequence ID" value="CAB3361009.1"/>
    <property type="molecule type" value="Genomic_DNA"/>
</dbReference>
<dbReference type="PANTHER" id="PTHR21506">
    <property type="entry name" value="COMPONENT OF OLIGOMERIC GOLGI COMPLEX 6"/>
    <property type="match status" value="1"/>
</dbReference>
<evidence type="ECO:0000256" key="10">
    <source>
        <dbReference type="ARBA" id="ARBA00031348"/>
    </source>
</evidence>
<dbReference type="Proteomes" id="UP000494165">
    <property type="component" value="Unassembled WGS sequence"/>
</dbReference>
<evidence type="ECO:0000256" key="5">
    <source>
        <dbReference type="ARBA" id="ARBA00020973"/>
    </source>
</evidence>
<evidence type="ECO:0000256" key="11">
    <source>
        <dbReference type="RuleBase" id="RU365075"/>
    </source>
</evidence>
<evidence type="ECO:0000256" key="12">
    <source>
        <dbReference type="SAM" id="Coils"/>
    </source>
</evidence>
<evidence type="ECO:0000259" key="13">
    <source>
        <dbReference type="Pfam" id="PF06419"/>
    </source>
</evidence>
<evidence type="ECO:0000256" key="3">
    <source>
        <dbReference type="ARBA" id="ARBA00011023"/>
    </source>
</evidence>
<evidence type="ECO:0000259" key="14">
    <source>
        <dbReference type="Pfam" id="PF20653"/>
    </source>
</evidence>
<evidence type="ECO:0000256" key="2">
    <source>
        <dbReference type="ARBA" id="ARBA00004395"/>
    </source>
</evidence>
<dbReference type="GO" id="GO:0000139">
    <property type="term" value="C:Golgi membrane"/>
    <property type="evidence" value="ECO:0007669"/>
    <property type="project" value="UniProtKB-SubCell"/>
</dbReference>
<comment type="caution">
    <text evidence="15">The sequence shown here is derived from an EMBL/GenBank/DDBJ whole genome shotgun (WGS) entry which is preliminary data.</text>
</comment>
<evidence type="ECO:0000313" key="16">
    <source>
        <dbReference type="Proteomes" id="UP000494165"/>
    </source>
</evidence>
<dbReference type="AlphaFoldDB" id="A0A8S1BV50"/>
<feature type="domain" description="Conserved oligomeric complex COG6 N-terminal" evidence="13">
    <location>
        <begin position="44"/>
        <end position="156"/>
    </location>
</feature>
<dbReference type="Pfam" id="PF06419">
    <property type="entry name" value="COG6_N"/>
    <property type="match status" value="1"/>
</dbReference>
<reference evidence="15 16" key="1">
    <citation type="submission" date="2020-04" db="EMBL/GenBank/DDBJ databases">
        <authorList>
            <person name="Alioto T."/>
            <person name="Alioto T."/>
            <person name="Gomez Garrido J."/>
        </authorList>
    </citation>
    <scope>NUCLEOTIDE SEQUENCE [LARGE SCALE GENOMIC DNA]</scope>
</reference>
<comment type="similarity">
    <text evidence="3 11">Belongs to the COG6 family.</text>
</comment>
<name>A0A8S1BV50_9INSE</name>
<keyword evidence="16" id="KW-1185">Reference proteome</keyword>
<dbReference type="PANTHER" id="PTHR21506:SF0">
    <property type="entry name" value="CONSERVED OLIGOMERIC GOLGI COMPLEX SUBUNIT 6"/>
    <property type="match status" value="1"/>
</dbReference>
<keyword evidence="6 11" id="KW-0813">Transport</keyword>
<evidence type="ECO:0000256" key="7">
    <source>
        <dbReference type="ARBA" id="ARBA00022927"/>
    </source>
</evidence>
<dbReference type="GO" id="GO:0006891">
    <property type="term" value="P:intra-Golgi vesicle-mediated transport"/>
    <property type="evidence" value="ECO:0007669"/>
    <property type="project" value="UniProtKB-UniRule"/>
</dbReference>
<comment type="subunit">
    <text evidence="4">Component of the conserved oligomeric Golgi complex which is composed of eight different subunits and is required for normal Golgi morphology and localization.</text>
</comment>
<dbReference type="InterPro" id="IPR010490">
    <property type="entry name" value="COG6"/>
</dbReference>
<comment type="function">
    <text evidence="1 11">Required for normal Golgi function.</text>
</comment>
<dbReference type="SMART" id="SM01087">
    <property type="entry name" value="COG6"/>
    <property type="match status" value="1"/>
</dbReference>
<dbReference type="InterPro" id="IPR048369">
    <property type="entry name" value="COG6_C"/>
</dbReference>
<dbReference type="GO" id="GO:0015031">
    <property type="term" value="P:protein transport"/>
    <property type="evidence" value="ECO:0007669"/>
    <property type="project" value="UniProtKB-KW"/>
</dbReference>
<evidence type="ECO:0000256" key="9">
    <source>
        <dbReference type="ARBA" id="ARBA00023136"/>
    </source>
</evidence>
<accession>A0A8S1BV50</accession>
<evidence type="ECO:0000256" key="4">
    <source>
        <dbReference type="ARBA" id="ARBA00011166"/>
    </source>
</evidence>
<keyword evidence="7 11" id="KW-0653">Protein transport</keyword>
<keyword evidence="12" id="KW-0175">Coiled coil</keyword>
<dbReference type="OrthoDB" id="272987at2759"/>
<dbReference type="GO" id="GO:0017119">
    <property type="term" value="C:Golgi transport complex"/>
    <property type="evidence" value="ECO:0007669"/>
    <property type="project" value="UniProtKB-UniRule"/>
</dbReference>
<dbReference type="Pfam" id="PF20653">
    <property type="entry name" value="COG6_C"/>
    <property type="match status" value="1"/>
</dbReference>
<protein>
    <recommendedName>
        <fullName evidence="5 11">Conserved oligomeric Golgi complex subunit 6</fullName>
        <shortName evidence="11">COG complex subunit 6</shortName>
    </recommendedName>
    <alternativeName>
        <fullName evidence="10 11">Component of oligomeric Golgi complex 6</fullName>
    </alternativeName>
</protein>